<dbReference type="STRING" id="1802500.A2801_00475"/>
<dbReference type="Pfam" id="PF00072">
    <property type="entry name" value="Response_reg"/>
    <property type="match status" value="1"/>
</dbReference>
<dbReference type="InterPro" id="IPR050595">
    <property type="entry name" value="Bact_response_regulator"/>
</dbReference>
<evidence type="ECO:0000256" key="1">
    <source>
        <dbReference type="ARBA" id="ARBA00022553"/>
    </source>
</evidence>
<sequence length="121" mass="13571">MKILIVEDDTFLSRGYEIQFQEAGHEVSVAKDGREALELLTKFQPEVIVLDLVMPKMDGFAVLEQLRKDDNFKTVPVMAVTNLGNKSDKDRCMSLGASEYIVKTDVTLSDIVKKAEAYAKQ</sequence>
<dbReference type="Proteomes" id="UP000177263">
    <property type="component" value="Unassembled WGS sequence"/>
</dbReference>
<reference evidence="4 5" key="1">
    <citation type="journal article" date="2016" name="Nat. Commun.">
        <title>Thousands of microbial genomes shed light on interconnected biogeochemical processes in an aquifer system.</title>
        <authorList>
            <person name="Anantharaman K."/>
            <person name="Brown C.T."/>
            <person name="Hug L.A."/>
            <person name="Sharon I."/>
            <person name="Castelle C.J."/>
            <person name="Probst A.J."/>
            <person name="Thomas B.C."/>
            <person name="Singh A."/>
            <person name="Wilkins M.J."/>
            <person name="Karaoz U."/>
            <person name="Brodie E.L."/>
            <person name="Williams K.H."/>
            <person name="Hubbard S.S."/>
            <person name="Banfield J.F."/>
        </authorList>
    </citation>
    <scope>NUCLEOTIDE SEQUENCE [LARGE SCALE GENOMIC DNA]</scope>
</reference>
<evidence type="ECO:0000256" key="2">
    <source>
        <dbReference type="PROSITE-ProRule" id="PRU00169"/>
    </source>
</evidence>
<evidence type="ECO:0000259" key="3">
    <source>
        <dbReference type="PROSITE" id="PS50110"/>
    </source>
</evidence>
<evidence type="ECO:0000313" key="4">
    <source>
        <dbReference type="EMBL" id="OGM29979.1"/>
    </source>
</evidence>
<feature type="domain" description="Response regulatory" evidence="3">
    <location>
        <begin position="2"/>
        <end position="118"/>
    </location>
</feature>
<feature type="modified residue" description="4-aspartylphosphate" evidence="2">
    <location>
        <position position="51"/>
    </location>
</feature>
<dbReference type="CDD" id="cd17574">
    <property type="entry name" value="REC_OmpR"/>
    <property type="match status" value="1"/>
</dbReference>
<dbReference type="SMART" id="SM00448">
    <property type="entry name" value="REC"/>
    <property type="match status" value="1"/>
</dbReference>
<dbReference type="SUPFAM" id="SSF52172">
    <property type="entry name" value="CheY-like"/>
    <property type="match status" value="1"/>
</dbReference>
<dbReference type="PROSITE" id="PS50110">
    <property type="entry name" value="RESPONSE_REGULATORY"/>
    <property type="match status" value="1"/>
</dbReference>
<dbReference type="GO" id="GO:0000160">
    <property type="term" value="P:phosphorelay signal transduction system"/>
    <property type="evidence" value="ECO:0007669"/>
    <property type="project" value="InterPro"/>
</dbReference>
<protein>
    <recommendedName>
        <fullName evidence="3">Response regulatory domain-containing protein</fullName>
    </recommendedName>
</protein>
<name>A0A1F7YSQ5_9BACT</name>
<dbReference type="AlphaFoldDB" id="A0A1F7YSQ5"/>
<keyword evidence="1 2" id="KW-0597">Phosphoprotein</keyword>
<dbReference type="PANTHER" id="PTHR44591">
    <property type="entry name" value="STRESS RESPONSE REGULATOR PROTEIN 1"/>
    <property type="match status" value="1"/>
</dbReference>
<organism evidence="4 5">
    <name type="scientific">Candidatus Woesebacteria bacterium RIFCSPHIGHO2_01_FULL_41_10</name>
    <dbReference type="NCBI Taxonomy" id="1802500"/>
    <lineage>
        <taxon>Bacteria</taxon>
        <taxon>Candidatus Woeseibacteriota</taxon>
    </lineage>
</organism>
<dbReference type="PANTHER" id="PTHR44591:SF3">
    <property type="entry name" value="RESPONSE REGULATORY DOMAIN-CONTAINING PROTEIN"/>
    <property type="match status" value="1"/>
</dbReference>
<dbReference type="InterPro" id="IPR001789">
    <property type="entry name" value="Sig_transdc_resp-reg_receiver"/>
</dbReference>
<accession>A0A1F7YSQ5</accession>
<dbReference type="EMBL" id="MGGM01000006">
    <property type="protein sequence ID" value="OGM29979.1"/>
    <property type="molecule type" value="Genomic_DNA"/>
</dbReference>
<evidence type="ECO:0000313" key="5">
    <source>
        <dbReference type="Proteomes" id="UP000177263"/>
    </source>
</evidence>
<dbReference type="InterPro" id="IPR011006">
    <property type="entry name" value="CheY-like_superfamily"/>
</dbReference>
<comment type="caution">
    <text evidence="4">The sequence shown here is derived from an EMBL/GenBank/DDBJ whole genome shotgun (WGS) entry which is preliminary data.</text>
</comment>
<gene>
    <name evidence="4" type="ORF">A2801_00475</name>
</gene>
<proteinExistence type="predicted"/>
<dbReference type="Gene3D" id="3.40.50.2300">
    <property type="match status" value="1"/>
</dbReference>